<evidence type="ECO:0000256" key="8">
    <source>
        <dbReference type="SAM" id="Phobius"/>
    </source>
</evidence>
<feature type="compositionally biased region" description="Gly residues" evidence="7">
    <location>
        <begin position="631"/>
        <end position="640"/>
    </location>
</feature>
<evidence type="ECO:0000256" key="3">
    <source>
        <dbReference type="ARBA" id="ARBA00022741"/>
    </source>
</evidence>
<gene>
    <name evidence="11" type="ORF">GCM10010405_27120</name>
</gene>
<evidence type="ECO:0000313" key="12">
    <source>
        <dbReference type="Proteomes" id="UP001501638"/>
    </source>
</evidence>
<dbReference type="Proteomes" id="UP001501638">
    <property type="component" value="Unassembled WGS sequence"/>
</dbReference>
<organism evidence="11 12">
    <name type="scientific">Streptomyces macrosporus</name>
    <dbReference type="NCBI Taxonomy" id="44032"/>
    <lineage>
        <taxon>Bacteria</taxon>
        <taxon>Bacillati</taxon>
        <taxon>Actinomycetota</taxon>
        <taxon>Actinomycetes</taxon>
        <taxon>Kitasatosporales</taxon>
        <taxon>Streptomycetaceae</taxon>
        <taxon>Streptomyces</taxon>
    </lineage>
</organism>
<reference evidence="11 12" key="1">
    <citation type="journal article" date="2019" name="Int. J. Syst. Evol. Microbiol.">
        <title>The Global Catalogue of Microorganisms (GCM) 10K type strain sequencing project: providing services to taxonomists for standard genome sequencing and annotation.</title>
        <authorList>
            <consortium name="The Broad Institute Genomics Platform"/>
            <consortium name="The Broad Institute Genome Sequencing Center for Infectious Disease"/>
            <person name="Wu L."/>
            <person name="Ma J."/>
        </authorList>
    </citation>
    <scope>NUCLEOTIDE SEQUENCE [LARGE SCALE GENOMIC DNA]</scope>
    <source>
        <strain evidence="11 12">JCM 6305</strain>
    </source>
</reference>
<dbReference type="PANTHER" id="PTHR24221">
    <property type="entry name" value="ATP-BINDING CASSETTE SUB-FAMILY B"/>
    <property type="match status" value="1"/>
</dbReference>
<feature type="transmembrane region" description="Helical" evidence="8">
    <location>
        <begin position="138"/>
        <end position="160"/>
    </location>
</feature>
<keyword evidence="4 11" id="KW-0067">ATP-binding</keyword>
<sequence>MSRGAPGPARRLLPRALRFLRNRGRVLALLGGWSLLESAQTFLIGYGVAQALDRGFLAGRTGTGLAWLAVAAAATVLGGLATRGVFRGLADLVEPLRDGLLRRVVTRALRRAVADPARADASAVSRLTHQTELARDSFAGLVLVLRSFVFTAAGALAGLASLALPLLLVVLPPLALGLLLFTATLVPMAARQRDFLGADEALSTRYGAVAAGLRDVVACGAERHVAARTDGLVDAEVAAARSLARWAAARTLALGVAGHLPVVLLLAATPWLLERGVTAGALLGALTYLTQSLLPALHTLMSALGAAGTRLLVILDRLVGDGPDDPDDPDDTDTAADTDGTATGASGASRGGPRHGARTAPPPAPAGRSAGSRVELRSVTFAYGPAAQPVLRDVDLVVEPGEHLVVVGPSGIGKSTLAALVAGVLAPGAGRVLVDGEPARDPGRDAEAAARLRVLIPQQAYVFTGTLRDNLRYLCPGGPGEVPEEAVAASVEAVGLGPLVDRLGGLDAVVDPAALSQGERQLVALGRAHLSPAPLVLLDEATCHLDPAAEARAERAFAARPGTLVVIAHRISSVHRADRVLVMDGARATVGRHRELLDRSPLYRDLVGRWHDGGDRAGDGGAAALAVPGPHGRGGAGPHGGPRTRSGAPRPAP</sequence>
<dbReference type="InterPro" id="IPR027417">
    <property type="entry name" value="P-loop_NTPase"/>
</dbReference>
<dbReference type="PROSITE" id="PS50893">
    <property type="entry name" value="ABC_TRANSPORTER_2"/>
    <property type="match status" value="1"/>
</dbReference>
<dbReference type="Gene3D" id="1.20.1560.10">
    <property type="entry name" value="ABC transporter type 1, transmembrane domain"/>
    <property type="match status" value="1"/>
</dbReference>
<accession>A0ABN3JXA8</accession>
<comment type="caution">
    <text evidence="11">The sequence shown here is derived from an EMBL/GenBank/DDBJ whole genome shotgun (WGS) entry which is preliminary data.</text>
</comment>
<dbReference type="PROSITE" id="PS50929">
    <property type="entry name" value="ABC_TM1F"/>
    <property type="match status" value="1"/>
</dbReference>
<feature type="compositionally biased region" description="Acidic residues" evidence="7">
    <location>
        <begin position="322"/>
        <end position="336"/>
    </location>
</feature>
<keyword evidence="12" id="KW-1185">Reference proteome</keyword>
<dbReference type="InterPro" id="IPR036640">
    <property type="entry name" value="ABC1_TM_sf"/>
</dbReference>
<evidence type="ECO:0000259" key="9">
    <source>
        <dbReference type="PROSITE" id="PS50893"/>
    </source>
</evidence>
<evidence type="ECO:0000256" key="6">
    <source>
        <dbReference type="ARBA" id="ARBA00023136"/>
    </source>
</evidence>
<keyword evidence="5 8" id="KW-1133">Transmembrane helix</keyword>
<feature type="region of interest" description="Disordered" evidence="7">
    <location>
        <begin position="322"/>
        <end position="371"/>
    </location>
</feature>
<evidence type="ECO:0000256" key="5">
    <source>
        <dbReference type="ARBA" id="ARBA00022989"/>
    </source>
</evidence>
<comment type="subcellular location">
    <subcellularLocation>
        <location evidence="1">Cell membrane</location>
        <topology evidence="1">Multi-pass membrane protein</topology>
    </subcellularLocation>
</comment>
<dbReference type="EMBL" id="BAAASZ010000020">
    <property type="protein sequence ID" value="GAA2442177.1"/>
    <property type="molecule type" value="Genomic_DNA"/>
</dbReference>
<feature type="compositionally biased region" description="Low complexity" evidence="7">
    <location>
        <begin position="337"/>
        <end position="348"/>
    </location>
</feature>
<feature type="transmembrane region" description="Helical" evidence="8">
    <location>
        <begin position="65"/>
        <end position="86"/>
    </location>
</feature>
<dbReference type="SUPFAM" id="SSF52540">
    <property type="entry name" value="P-loop containing nucleoside triphosphate hydrolases"/>
    <property type="match status" value="1"/>
</dbReference>
<feature type="transmembrane region" description="Helical" evidence="8">
    <location>
        <begin position="251"/>
        <end position="273"/>
    </location>
</feature>
<evidence type="ECO:0000256" key="4">
    <source>
        <dbReference type="ARBA" id="ARBA00022840"/>
    </source>
</evidence>
<dbReference type="InterPro" id="IPR039421">
    <property type="entry name" value="Type_1_exporter"/>
</dbReference>
<keyword evidence="6 8" id="KW-0472">Membrane</keyword>
<keyword evidence="2 8" id="KW-0812">Transmembrane</keyword>
<dbReference type="InterPro" id="IPR003593">
    <property type="entry name" value="AAA+_ATPase"/>
</dbReference>
<dbReference type="SUPFAM" id="SSF90123">
    <property type="entry name" value="ABC transporter transmembrane region"/>
    <property type="match status" value="1"/>
</dbReference>
<feature type="region of interest" description="Disordered" evidence="7">
    <location>
        <begin position="617"/>
        <end position="653"/>
    </location>
</feature>
<dbReference type="PANTHER" id="PTHR24221:SF654">
    <property type="entry name" value="ATP-BINDING CASSETTE SUB-FAMILY B MEMBER 6"/>
    <property type="match status" value="1"/>
</dbReference>
<dbReference type="Gene3D" id="3.40.50.300">
    <property type="entry name" value="P-loop containing nucleotide triphosphate hydrolases"/>
    <property type="match status" value="1"/>
</dbReference>
<evidence type="ECO:0000313" key="11">
    <source>
        <dbReference type="EMBL" id="GAA2442177.1"/>
    </source>
</evidence>
<evidence type="ECO:0000256" key="2">
    <source>
        <dbReference type="ARBA" id="ARBA00022692"/>
    </source>
</evidence>
<evidence type="ECO:0000256" key="1">
    <source>
        <dbReference type="ARBA" id="ARBA00004651"/>
    </source>
</evidence>
<evidence type="ECO:0000256" key="7">
    <source>
        <dbReference type="SAM" id="MobiDB-lite"/>
    </source>
</evidence>
<feature type="domain" description="ABC transporter" evidence="9">
    <location>
        <begin position="374"/>
        <end position="609"/>
    </location>
</feature>
<protein>
    <submittedName>
        <fullName evidence="11">ABC transporter ATP-binding protein</fullName>
    </submittedName>
</protein>
<dbReference type="SMART" id="SM00382">
    <property type="entry name" value="AAA"/>
    <property type="match status" value="1"/>
</dbReference>
<dbReference type="GO" id="GO:0005524">
    <property type="term" value="F:ATP binding"/>
    <property type="evidence" value="ECO:0007669"/>
    <property type="project" value="UniProtKB-KW"/>
</dbReference>
<dbReference type="RefSeq" id="WP_344322541.1">
    <property type="nucleotide sequence ID" value="NZ_BAAASZ010000020.1"/>
</dbReference>
<feature type="transmembrane region" description="Helical" evidence="8">
    <location>
        <begin position="166"/>
        <end position="186"/>
    </location>
</feature>
<keyword evidence="3" id="KW-0547">Nucleotide-binding</keyword>
<feature type="domain" description="ABC transmembrane type-1" evidence="10">
    <location>
        <begin position="26"/>
        <end position="295"/>
    </location>
</feature>
<proteinExistence type="predicted"/>
<dbReference type="Pfam" id="PF00005">
    <property type="entry name" value="ABC_tran"/>
    <property type="match status" value="1"/>
</dbReference>
<dbReference type="InterPro" id="IPR003439">
    <property type="entry name" value="ABC_transporter-like_ATP-bd"/>
</dbReference>
<dbReference type="InterPro" id="IPR011527">
    <property type="entry name" value="ABC1_TM_dom"/>
</dbReference>
<evidence type="ECO:0000259" key="10">
    <source>
        <dbReference type="PROSITE" id="PS50929"/>
    </source>
</evidence>
<name>A0ABN3JXA8_9ACTN</name>